<organism evidence="2 3">
    <name type="scientific">Paratissierella segnis</name>
    <dbReference type="NCBI Taxonomy" id="2763679"/>
    <lineage>
        <taxon>Bacteria</taxon>
        <taxon>Bacillati</taxon>
        <taxon>Bacillota</taxon>
        <taxon>Tissierellia</taxon>
        <taxon>Tissierellales</taxon>
        <taxon>Tissierellaceae</taxon>
        <taxon>Paratissierella</taxon>
    </lineage>
</organism>
<proteinExistence type="predicted"/>
<evidence type="ECO:0000256" key="1">
    <source>
        <dbReference type="SAM" id="Phobius"/>
    </source>
</evidence>
<keyword evidence="1" id="KW-1133">Transmembrane helix</keyword>
<feature type="transmembrane region" description="Helical" evidence="1">
    <location>
        <begin position="148"/>
        <end position="167"/>
    </location>
</feature>
<name>A0A926EXD4_9FIRM</name>
<protein>
    <recommendedName>
        <fullName evidence="4">Conjugal transfer protein TraX</fullName>
    </recommendedName>
</protein>
<feature type="transmembrane region" description="Helical" evidence="1">
    <location>
        <begin position="21"/>
        <end position="49"/>
    </location>
</feature>
<dbReference type="AlphaFoldDB" id="A0A926EXD4"/>
<dbReference type="RefSeq" id="WP_262429710.1">
    <property type="nucleotide sequence ID" value="NZ_JACRTG010000018.1"/>
</dbReference>
<feature type="transmembrane region" description="Helical" evidence="1">
    <location>
        <begin position="55"/>
        <end position="76"/>
    </location>
</feature>
<feature type="transmembrane region" description="Helical" evidence="1">
    <location>
        <begin position="88"/>
        <end position="108"/>
    </location>
</feature>
<sequence length="168" mass="19612">MISAIMLFLSFQTKIRGDFVEYILAALLGSMHFLDGGILYVIFGLGLYITRKNKINLSITMFVFPILYTLLFYLNIIPRILGKLGRMGFRDLSELLEIPFIFLLNYVPGGIKDNSLMYDTYYWCMIFALPFMMLYNGKKGKGYKYFFYLFYPLHIIALFLISNLNAFI</sequence>
<evidence type="ECO:0000313" key="3">
    <source>
        <dbReference type="Proteomes" id="UP000601171"/>
    </source>
</evidence>
<dbReference type="Proteomes" id="UP000601171">
    <property type="component" value="Unassembled WGS sequence"/>
</dbReference>
<accession>A0A926EXD4</accession>
<evidence type="ECO:0008006" key="4">
    <source>
        <dbReference type="Google" id="ProtNLM"/>
    </source>
</evidence>
<feature type="transmembrane region" description="Helical" evidence="1">
    <location>
        <begin position="120"/>
        <end position="136"/>
    </location>
</feature>
<reference evidence="2" key="1">
    <citation type="submission" date="2020-08" db="EMBL/GenBank/DDBJ databases">
        <title>Genome public.</title>
        <authorList>
            <person name="Liu C."/>
            <person name="Sun Q."/>
        </authorList>
    </citation>
    <scope>NUCLEOTIDE SEQUENCE</scope>
    <source>
        <strain evidence="2">BX21</strain>
    </source>
</reference>
<keyword evidence="1" id="KW-0812">Transmembrane</keyword>
<comment type="caution">
    <text evidence="2">The sequence shown here is derived from an EMBL/GenBank/DDBJ whole genome shotgun (WGS) entry which is preliminary data.</text>
</comment>
<evidence type="ECO:0000313" key="2">
    <source>
        <dbReference type="EMBL" id="MBC8588262.1"/>
    </source>
</evidence>
<keyword evidence="3" id="KW-1185">Reference proteome</keyword>
<gene>
    <name evidence="2" type="ORF">H8707_08410</name>
</gene>
<dbReference type="EMBL" id="JACRTG010000018">
    <property type="protein sequence ID" value="MBC8588262.1"/>
    <property type="molecule type" value="Genomic_DNA"/>
</dbReference>
<keyword evidence="1" id="KW-0472">Membrane</keyword>